<gene>
    <name evidence="2" type="ORF">OEZ85_007870</name>
</gene>
<sequence>MANNGCQHGQPVVQALADPWALGHLGGTGPAVPGPSKDSLVGTSPLGATIFCRLPATSTPLVHQPTPQRSTSGTRRANSSSPAYTQNLSATLQLQPAGIS</sequence>
<feature type="region of interest" description="Disordered" evidence="1">
    <location>
        <begin position="57"/>
        <end position="100"/>
    </location>
</feature>
<evidence type="ECO:0000313" key="3">
    <source>
        <dbReference type="Proteomes" id="UP001244341"/>
    </source>
</evidence>
<feature type="compositionally biased region" description="Polar residues" evidence="1">
    <location>
        <begin position="57"/>
        <end position="94"/>
    </location>
</feature>
<protein>
    <submittedName>
        <fullName evidence="2">Uncharacterized protein</fullName>
    </submittedName>
</protein>
<name>A0ABY8TLS7_TETOB</name>
<organism evidence="2 3">
    <name type="scientific">Tetradesmus obliquus</name>
    <name type="common">Green alga</name>
    <name type="synonym">Acutodesmus obliquus</name>
    <dbReference type="NCBI Taxonomy" id="3088"/>
    <lineage>
        <taxon>Eukaryota</taxon>
        <taxon>Viridiplantae</taxon>
        <taxon>Chlorophyta</taxon>
        <taxon>core chlorophytes</taxon>
        <taxon>Chlorophyceae</taxon>
        <taxon>CS clade</taxon>
        <taxon>Sphaeropleales</taxon>
        <taxon>Scenedesmaceae</taxon>
        <taxon>Tetradesmus</taxon>
    </lineage>
</organism>
<evidence type="ECO:0000313" key="2">
    <source>
        <dbReference type="EMBL" id="WIA08433.1"/>
    </source>
</evidence>
<dbReference type="Proteomes" id="UP001244341">
    <property type="component" value="Chromosome 1b"/>
</dbReference>
<reference evidence="2 3" key="1">
    <citation type="submission" date="2023-05" db="EMBL/GenBank/DDBJ databases">
        <title>A 100% complete, gapless, phased diploid assembly of the Scenedesmus obliquus UTEX 3031 genome.</title>
        <authorList>
            <person name="Biondi T.C."/>
            <person name="Hanschen E.R."/>
            <person name="Kwon T."/>
            <person name="Eng W."/>
            <person name="Kruse C.P.S."/>
            <person name="Koehler S.I."/>
            <person name="Kunde Y."/>
            <person name="Gleasner C.D."/>
            <person name="You Mak K.T."/>
            <person name="Polle J."/>
            <person name="Hovde B.T."/>
            <person name="Starkenburg S.R."/>
        </authorList>
    </citation>
    <scope>NUCLEOTIDE SEQUENCE [LARGE SCALE GENOMIC DNA]</scope>
    <source>
        <strain evidence="2 3">DOE0152z</strain>
    </source>
</reference>
<evidence type="ECO:0000256" key="1">
    <source>
        <dbReference type="SAM" id="MobiDB-lite"/>
    </source>
</evidence>
<keyword evidence="3" id="KW-1185">Reference proteome</keyword>
<dbReference type="EMBL" id="CP126208">
    <property type="protein sequence ID" value="WIA08433.1"/>
    <property type="molecule type" value="Genomic_DNA"/>
</dbReference>
<proteinExistence type="predicted"/>
<accession>A0ABY8TLS7</accession>